<protein>
    <submittedName>
        <fullName evidence="1">Uncharacterized protein</fullName>
    </submittedName>
</protein>
<dbReference type="AlphaFoldDB" id="A0A0F9K454"/>
<dbReference type="EMBL" id="LAZR01014575">
    <property type="protein sequence ID" value="KKM16893.1"/>
    <property type="molecule type" value="Genomic_DNA"/>
</dbReference>
<proteinExistence type="predicted"/>
<evidence type="ECO:0000313" key="1">
    <source>
        <dbReference type="EMBL" id="KKM16893.1"/>
    </source>
</evidence>
<comment type="caution">
    <text evidence="1">The sequence shown here is derived from an EMBL/GenBank/DDBJ whole genome shotgun (WGS) entry which is preliminary data.</text>
</comment>
<sequence>MTRTGLIRVPLTELRTNDEQVIGSVYEVKNKTYRFVKNAGSTDLVARASCMEMLTSNEDGMKTRVIAGDGMGTSTAFIGLPAGMPVAGIGKSGSGTGAFGWVQCKGPAKVSIHQMATAIAAGSFAIGTSVLPASQPFGKAYIRTADSAATAKLYTRGVIIMEAIATTGAATAVSALVDIQCLS</sequence>
<name>A0A0F9K454_9ZZZZ</name>
<reference evidence="1" key="1">
    <citation type="journal article" date="2015" name="Nature">
        <title>Complex archaea that bridge the gap between prokaryotes and eukaryotes.</title>
        <authorList>
            <person name="Spang A."/>
            <person name="Saw J.H."/>
            <person name="Jorgensen S.L."/>
            <person name="Zaremba-Niedzwiedzka K."/>
            <person name="Martijn J."/>
            <person name="Lind A.E."/>
            <person name="van Eijk R."/>
            <person name="Schleper C."/>
            <person name="Guy L."/>
            <person name="Ettema T.J."/>
        </authorList>
    </citation>
    <scope>NUCLEOTIDE SEQUENCE</scope>
</reference>
<accession>A0A0F9K454</accession>
<gene>
    <name evidence="1" type="ORF">LCGC14_1681250</name>
</gene>
<organism evidence="1">
    <name type="scientific">marine sediment metagenome</name>
    <dbReference type="NCBI Taxonomy" id="412755"/>
    <lineage>
        <taxon>unclassified sequences</taxon>
        <taxon>metagenomes</taxon>
        <taxon>ecological metagenomes</taxon>
    </lineage>
</organism>